<dbReference type="GO" id="GO:0006606">
    <property type="term" value="P:protein import into nucleus"/>
    <property type="evidence" value="ECO:0007669"/>
    <property type="project" value="EnsemblFungi"/>
</dbReference>
<dbReference type="Proteomes" id="UP000006790">
    <property type="component" value="Chromosome 5"/>
</dbReference>
<dbReference type="InterPro" id="IPR011989">
    <property type="entry name" value="ARM-like"/>
</dbReference>
<dbReference type="InterPro" id="IPR016024">
    <property type="entry name" value="ARM-type_fold"/>
</dbReference>
<dbReference type="InterPro" id="IPR013598">
    <property type="entry name" value="Exportin-1/Importin-b-like"/>
</dbReference>
<dbReference type="Pfam" id="PF24138">
    <property type="entry name" value="TPR_TNPO3_IPO13_2nd"/>
    <property type="match status" value="1"/>
</dbReference>
<dbReference type="GO" id="GO:0031267">
    <property type="term" value="F:small GTPase binding"/>
    <property type="evidence" value="ECO:0007669"/>
    <property type="project" value="InterPro"/>
</dbReference>
<dbReference type="SMART" id="SM00913">
    <property type="entry name" value="IBN_N"/>
    <property type="match status" value="1"/>
</dbReference>
<gene>
    <name evidence="2" type="ordered locus">Ecym_5454</name>
</gene>
<dbReference type="HOGENOM" id="CLU_005996_0_0_1"/>
<dbReference type="Pfam" id="PF08389">
    <property type="entry name" value="Xpo1"/>
    <property type="match status" value="1"/>
</dbReference>
<dbReference type="InterPro" id="IPR058537">
    <property type="entry name" value="TPR_TNPO3_IPO13_4th"/>
</dbReference>
<dbReference type="Gene3D" id="1.25.10.10">
    <property type="entry name" value="Leucine-rich Repeat Variant"/>
    <property type="match status" value="1"/>
</dbReference>
<dbReference type="RefSeq" id="XP_003647020.1">
    <property type="nucleotide sequence ID" value="XM_003646972.1"/>
</dbReference>
<dbReference type="InParanoid" id="I6NDR1"/>
<accession>I6NDR1</accession>
<dbReference type="InterPro" id="IPR057941">
    <property type="entry name" value="TPR_TNPO3_IPO13_2nd"/>
</dbReference>
<dbReference type="EMBL" id="CP002501">
    <property type="protein sequence ID" value="AET40203.1"/>
    <property type="molecule type" value="Genomic_DNA"/>
</dbReference>
<organism evidence="2 3">
    <name type="scientific">Eremothecium cymbalariae (strain CBS 270.75 / DBVPG 7215 / KCTC 17166 / NRRL Y-17582)</name>
    <name type="common">Yeast</name>
    <dbReference type="NCBI Taxonomy" id="931890"/>
    <lineage>
        <taxon>Eukaryota</taxon>
        <taxon>Fungi</taxon>
        <taxon>Dikarya</taxon>
        <taxon>Ascomycota</taxon>
        <taxon>Saccharomycotina</taxon>
        <taxon>Saccharomycetes</taxon>
        <taxon>Saccharomycetales</taxon>
        <taxon>Saccharomycetaceae</taxon>
        <taxon>Eremothecium</taxon>
    </lineage>
</organism>
<dbReference type="GO" id="GO:0005634">
    <property type="term" value="C:nucleus"/>
    <property type="evidence" value="ECO:0007669"/>
    <property type="project" value="EnsemblFungi"/>
</dbReference>
<dbReference type="FunCoup" id="I6NDR1">
    <property type="interactions" value="1183"/>
</dbReference>
<sequence length="964" mass="111294">MAYQIEDVKQALQCISSNVRQEEKNSALQFLEQFQKTVDAWQLCHTVLSRGKLEPLDVQIFASQTLRNKVTYDLNQLEGNLEPFKQSMLQLLVQHSNKLIITQLSVTMARLSIQYLEWRNPIGEIITVLNPYPVKLLCFLKILPEETLDMKSTPLSEDEFKSRTHELINQIAEDVLNFLISCIDVAGEESEVKLEQVLNCLSTWIYEFPIEQMLTVTPLINMVFQALFESYTDYPDTFEAAVECLSVLLRETRDVANVEMIKMLYDQLMLLQSKLLPPIETVQDWSEYEDMMDALTRLFVEAGESWCVFIGKDPQTFKPLVQVILLLTCKNTDLDVVKYTFPFWFNLKQMLVLARYSQQKQQYQDIYVQLINGIIMHLEYPEESFPNKEDEDKYREFRYDMGDVLKDCTAVVGPIKALTQPFQMIEANLAQDVSTMQWQKLEAPLFSLRTMGQEIPTTENTILPQIFQILCNLPEHPKIRYAVTLVLGRYTEWTNKHPELLEMELNYIFNGFQTTNNDADLFTASSHALMYFCQDCSSLLSNYVEQLIDFTWKIEPVVDMMCMFEVCQGLSSVINEQPIETFTQAFELFSKPHSERLQRAVESWKAHPTDKDASVRLADLIDLTFAIFESLRPRYEYPSQGAEPLLPYIESIWNLASDLLNYEGGATNTIIVERIMKLLRRLFEKYHIFLESILPMVVEMLAQNYAKTGLGSYLWCSGSLIYVFGDDESYPIPPELKQAVWCFACSQCETFLNNFSKINPSEIDMYFENVQDFFLMVLDIIMFYPKQFITTTELVGSVVDCALQCLDKLSNFDCYITVIRCLDEILSWGYEAPPISTMEIDIVPVEWRANVLNIMVLQKGSQVVSVTICGLTSNLNSNAHPEAIGLLVKLFKLATEANNNDPSICMQWLSDSLGILRPVSANEKNKLMSIGSALIQKDYRRVRNNIKDFIGWYLRKHVSPRLYK</sequence>
<dbReference type="PANTHER" id="PTHR12363:SF53">
    <property type="entry name" value="MRNA TRANSPORT REGULATOR MTR10"/>
    <property type="match status" value="1"/>
</dbReference>
<dbReference type="KEGG" id="erc:Ecym_5454"/>
<evidence type="ECO:0000313" key="2">
    <source>
        <dbReference type="EMBL" id="AET40203.1"/>
    </source>
</evidence>
<dbReference type="STRING" id="931890.I6NDR1"/>
<dbReference type="Pfam" id="PF03810">
    <property type="entry name" value="IBN_N"/>
    <property type="match status" value="1"/>
</dbReference>
<dbReference type="InterPro" id="IPR001494">
    <property type="entry name" value="Importin-beta_N"/>
</dbReference>
<dbReference type="InterPro" id="IPR057942">
    <property type="entry name" value="TPR_TNPO3_IPO13_3rd"/>
</dbReference>
<name>I6NDR1_ERECY</name>
<dbReference type="GeneID" id="11468544"/>
<evidence type="ECO:0000313" key="3">
    <source>
        <dbReference type="Proteomes" id="UP000006790"/>
    </source>
</evidence>
<dbReference type="Pfam" id="PF24139">
    <property type="entry name" value="TPR_TNPO3_IPO13_4th"/>
    <property type="match status" value="1"/>
</dbReference>
<keyword evidence="3" id="KW-1185">Reference proteome</keyword>
<dbReference type="GO" id="GO:0005737">
    <property type="term" value="C:cytoplasm"/>
    <property type="evidence" value="ECO:0007669"/>
    <property type="project" value="EnsemblFungi"/>
</dbReference>
<evidence type="ECO:0000259" key="1">
    <source>
        <dbReference type="SMART" id="SM00913"/>
    </source>
</evidence>
<dbReference type="GO" id="GO:0061015">
    <property type="term" value="P:snRNA import into nucleus"/>
    <property type="evidence" value="ECO:0007669"/>
    <property type="project" value="EnsemblFungi"/>
</dbReference>
<dbReference type="InterPro" id="IPR051345">
    <property type="entry name" value="Importin_beta-like_NTR"/>
</dbReference>
<dbReference type="SUPFAM" id="SSF48371">
    <property type="entry name" value="ARM repeat"/>
    <property type="match status" value="1"/>
</dbReference>
<protein>
    <recommendedName>
        <fullName evidence="1">Importin N-terminal domain-containing protein</fullName>
    </recommendedName>
</protein>
<dbReference type="PANTHER" id="PTHR12363">
    <property type="entry name" value="TRANSPORTIN 3 AND IMPORTIN 13"/>
    <property type="match status" value="1"/>
</dbReference>
<dbReference type="eggNOG" id="KOG2081">
    <property type="taxonomic scope" value="Eukaryota"/>
</dbReference>
<reference evidence="2 3" key="1">
    <citation type="journal article" date="2011" name="G3 (Bethesda)">
        <title>Genome evolution in the Eremothecium clade of the Saccharomyces complex revealed by comparative genomics.</title>
        <authorList>
            <person name="Wendland J."/>
            <person name="Walther A."/>
        </authorList>
    </citation>
    <scope>NUCLEOTIDE SEQUENCE [LARGE SCALE GENOMIC DNA]</scope>
    <source>
        <strain evidence="3">CBS 270.75 / DBVPG 7215 / KCTC 17166 / NRRL Y-17582</strain>
    </source>
</reference>
<dbReference type="GO" id="GO:0035719">
    <property type="term" value="P:tRNA import into nucleus"/>
    <property type="evidence" value="ECO:0007669"/>
    <property type="project" value="EnsemblFungi"/>
</dbReference>
<proteinExistence type="predicted"/>
<dbReference type="OrthoDB" id="435593at2759"/>
<dbReference type="GO" id="GO:0008139">
    <property type="term" value="F:nuclear localization sequence binding"/>
    <property type="evidence" value="ECO:0007669"/>
    <property type="project" value="EnsemblFungi"/>
</dbReference>
<feature type="domain" description="Importin N-terminal" evidence="1">
    <location>
        <begin position="27"/>
        <end position="94"/>
    </location>
</feature>
<dbReference type="FunFam" id="1.25.10.10:FF:000266">
    <property type="entry name" value="mRNA transport regulator MTR10"/>
    <property type="match status" value="1"/>
</dbReference>
<dbReference type="OMA" id="LECITSW"/>
<dbReference type="Pfam" id="PF24140">
    <property type="entry name" value="TPR_TNPO3_IPO13_3rd"/>
    <property type="match status" value="1"/>
</dbReference>
<dbReference type="AlphaFoldDB" id="I6NDR1"/>